<dbReference type="Proteomes" id="UP000001822">
    <property type="component" value="Chromosome"/>
</dbReference>
<dbReference type="Gene3D" id="2.60.40.2380">
    <property type="match status" value="1"/>
</dbReference>
<accession>A0A6N4ST29</accession>
<feature type="chain" id="PRO_5026673244" evidence="3">
    <location>
        <begin position="21"/>
        <end position="590"/>
    </location>
</feature>
<evidence type="ECO:0000256" key="2">
    <source>
        <dbReference type="SAM" id="Phobius"/>
    </source>
</evidence>
<feature type="transmembrane region" description="Helical" evidence="2">
    <location>
        <begin position="332"/>
        <end position="352"/>
    </location>
</feature>
<organism evidence="7 8">
    <name type="scientific">Cytophaga hutchinsonii (strain ATCC 33406 / DSM 1761 / CIP 103989 / NBRC 15051 / NCIMB 9469 / D465)</name>
    <dbReference type="NCBI Taxonomy" id="269798"/>
    <lineage>
        <taxon>Bacteria</taxon>
        <taxon>Pseudomonadati</taxon>
        <taxon>Bacteroidota</taxon>
        <taxon>Cytophagia</taxon>
        <taxon>Cytophagales</taxon>
        <taxon>Cytophagaceae</taxon>
        <taxon>Cytophaga</taxon>
    </lineage>
</organism>
<name>A0A6N4ST29_CYTH3</name>
<feature type="transmembrane region" description="Helical" evidence="2">
    <location>
        <begin position="277"/>
        <end position="294"/>
    </location>
</feature>
<dbReference type="Pfam" id="PF07695">
    <property type="entry name" value="7TMR-DISM_7TM"/>
    <property type="match status" value="1"/>
</dbReference>
<dbReference type="EMBL" id="CP000383">
    <property type="protein sequence ID" value="ABG59530.1"/>
    <property type="molecule type" value="Genomic_DNA"/>
</dbReference>
<dbReference type="InterPro" id="IPR011622">
    <property type="entry name" value="7TMR_DISM_rcpt_extracell_dom2"/>
</dbReference>
<dbReference type="InterPro" id="IPR011623">
    <property type="entry name" value="7TMR_DISM_rcpt_extracell_dom1"/>
</dbReference>
<feature type="domain" description="7TM-DISM receptor extracellular" evidence="5">
    <location>
        <begin position="47"/>
        <end position="128"/>
    </location>
</feature>
<feature type="domain" description="7TM-DISM receptor extracellular" evidence="4">
    <location>
        <begin position="151"/>
        <end position="354"/>
    </location>
</feature>
<keyword evidence="1" id="KW-0175">Coiled coil</keyword>
<feature type="transmembrane region" description="Helical" evidence="2">
    <location>
        <begin position="180"/>
        <end position="197"/>
    </location>
</feature>
<feature type="transmembrane region" description="Helical" evidence="2">
    <location>
        <begin position="250"/>
        <end position="271"/>
    </location>
</feature>
<dbReference type="Pfam" id="PF12760">
    <property type="entry name" value="Zn_ribbon_IS1595"/>
    <property type="match status" value="1"/>
</dbReference>
<feature type="signal peptide" evidence="3">
    <location>
        <begin position="1"/>
        <end position="20"/>
    </location>
</feature>
<keyword evidence="2" id="KW-0472">Membrane</keyword>
<gene>
    <name evidence="7" type="ordered locus">CHU_2267</name>
</gene>
<keyword evidence="8" id="KW-1185">Reference proteome</keyword>
<evidence type="ECO:0000256" key="3">
    <source>
        <dbReference type="SAM" id="SignalP"/>
    </source>
</evidence>
<evidence type="ECO:0000256" key="1">
    <source>
        <dbReference type="SAM" id="Coils"/>
    </source>
</evidence>
<evidence type="ECO:0000313" key="8">
    <source>
        <dbReference type="Proteomes" id="UP000001822"/>
    </source>
</evidence>
<evidence type="ECO:0000259" key="4">
    <source>
        <dbReference type="Pfam" id="PF07695"/>
    </source>
</evidence>
<feature type="domain" description="Transposase zinc-ribbon" evidence="6">
    <location>
        <begin position="467"/>
        <end position="510"/>
    </location>
</feature>
<keyword evidence="2" id="KW-1133">Transmembrane helix</keyword>
<dbReference type="Pfam" id="PF07696">
    <property type="entry name" value="7TMR-DISMED2"/>
    <property type="match status" value="1"/>
</dbReference>
<dbReference type="OrthoDB" id="9783459at2"/>
<dbReference type="RefSeq" id="WP_011585647.1">
    <property type="nucleotide sequence ID" value="NC_008255.1"/>
</dbReference>
<protein>
    <submittedName>
        <fullName evidence="7">Uncharacterized protein</fullName>
    </submittedName>
</protein>
<sequence>MITRILTLLTCFFLLLPVQAQLVLDEYTSDIFLTDKNSFFGIHTGDTAYYWIETNIQKNTSSDFLIECLAPQLKEVKCYVLNQGKDTIRSFITGAAYPFSQRYLQHKNFIFPLNMEPGVYTICIGVRDIQPDELYFKIRSDHFFTEYAISEYFFLGCYYGVLLIVLLYNLFLYMKGAMRVHILYVFYIIGCIALSVREDGIAYQYVLSYFPSLNFIFNLYLAKPIFLSTFIVYSVSFLEIKRYAAGIKKLLLFLLGIYVCMLLLSIAIPALMLLSEYVFFSVFIIVYITSLFIAKKGNHFAYYFFAGFSMVMLSVLINLLRSFNILPSTIFTVYSFNYGIILEVIIFSVALADKIRIIQQEKEQSKEALIVQLSENDGLQQRLIVELEEKKTLQEKVNRELETKVRERTAELQSANEKLEAFAKETDRLNSELDRFNYALQKEIKEEKISRIYNQDVSYEEFLNTYPDDDTCLKVIQQLKWPDGFVCKKCGNTKASNAGVWYRKKCSKCGTIESITANTLFHHLKFPLNKAFYLTYVEFSNMKQTDEALSELIDLRKPTIWAYRKKVEERMADKNYKKATNWKDIVLDLL</sequence>
<feature type="transmembrane region" description="Helical" evidence="2">
    <location>
        <begin position="301"/>
        <end position="320"/>
    </location>
</feature>
<reference evidence="7 8" key="1">
    <citation type="journal article" date="2007" name="Appl. Environ. Microbiol.">
        <title>Genome sequence of the cellulolytic gliding bacterium Cytophaga hutchinsonii.</title>
        <authorList>
            <person name="Xie G."/>
            <person name="Bruce D.C."/>
            <person name="Challacombe J.F."/>
            <person name="Chertkov O."/>
            <person name="Detter J.C."/>
            <person name="Gilna P."/>
            <person name="Han C.S."/>
            <person name="Lucas S."/>
            <person name="Misra M."/>
            <person name="Myers G.L."/>
            <person name="Richardson P."/>
            <person name="Tapia R."/>
            <person name="Thayer N."/>
            <person name="Thompson L.S."/>
            <person name="Brettin T.S."/>
            <person name="Henrissat B."/>
            <person name="Wilson D.B."/>
            <person name="McBride M.J."/>
        </authorList>
    </citation>
    <scope>NUCLEOTIDE SEQUENCE [LARGE SCALE GENOMIC DNA]</scope>
    <source>
        <strain evidence="8">ATCC 33406 / DSM 1761 / CIP 103989 / NBRC 15051 / NCIMB 9469 / D465</strain>
    </source>
</reference>
<feature type="transmembrane region" description="Helical" evidence="2">
    <location>
        <begin position="217"/>
        <end position="238"/>
    </location>
</feature>
<feature type="coiled-coil region" evidence="1">
    <location>
        <begin position="376"/>
        <end position="432"/>
    </location>
</feature>
<evidence type="ECO:0000313" key="7">
    <source>
        <dbReference type="EMBL" id="ABG59530.1"/>
    </source>
</evidence>
<dbReference type="InterPro" id="IPR024442">
    <property type="entry name" value="Transposase_Zn_ribbon"/>
</dbReference>
<feature type="transmembrane region" description="Helical" evidence="2">
    <location>
        <begin position="152"/>
        <end position="173"/>
    </location>
</feature>
<evidence type="ECO:0000259" key="6">
    <source>
        <dbReference type="Pfam" id="PF12760"/>
    </source>
</evidence>
<keyword evidence="3" id="KW-0732">Signal</keyword>
<dbReference type="AlphaFoldDB" id="A0A6N4ST29"/>
<proteinExistence type="predicted"/>
<keyword evidence="2" id="KW-0812">Transmembrane</keyword>
<dbReference type="KEGG" id="chu:CHU_2267"/>
<evidence type="ECO:0000259" key="5">
    <source>
        <dbReference type="Pfam" id="PF07696"/>
    </source>
</evidence>